<dbReference type="EMBL" id="FNHZ01000007">
    <property type="protein sequence ID" value="SDN17073.1"/>
    <property type="molecule type" value="Genomic_DNA"/>
</dbReference>
<keyword evidence="1" id="KW-0812">Transmembrane</keyword>
<reference evidence="3" key="1">
    <citation type="submission" date="2016-10" db="EMBL/GenBank/DDBJ databases">
        <authorList>
            <person name="Varghese N."/>
            <person name="Submissions S."/>
        </authorList>
    </citation>
    <scope>NUCLEOTIDE SEQUENCE [LARGE SCALE GENOMIC DNA]</scope>
    <source>
        <strain evidence="3">M83</strain>
    </source>
</reference>
<feature type="transmembrane region" description="Helical" evidence="1">
    <location>
        <begin position="12"/>
        <end position="33"/>
    </location>
</feature>
<dbReference type="AlphaFoldDB" id="A0A1G9Z9H6"/>
<sequence length="428" mass="48780">MDKRKGNEGFSLVEVLISIAILAIITLPILSIFTNAAKTNSKARRTENANTAANNIIEEIKNVSVSNLEIEDLNYSYQKESNQSFEDEQGVLKFLVSNNDNNSYTGIDGEDFIIEAILDPSYYNDNFTNGESNSKNNVNSYGLSSYASLDKEKNIIYTDDAINEEAATYFLESTGDLYDRSCIKKTSVIDVSITKDRTSSDFVSYIQKLDVTISYSYIDEARPDLNIADYIREFNYETKLITASNLDTKLEPDLSEDDYDYIISSSSDYENNANKIYIFYSIFDDYYADENVSIVDGQKKQYAKDEITINYSYDTSFNKKVAFLNLDLLFIEQEKQGDEGYVVLSNDKVTCNYYSDANKSSRENQSQKEVSKDLVVSIFSNVENWALSIENGIKSPGKNYIYRLIVKVYYRSREEENLLTTIVSTKIE</sequence>
<dbReference type="NCBIfam" id="TIGR02532">
    <property type="entry name" value="IV_pilin_GFxxxE"/>
    <property type="match status" value="1"/>
</dbReference>
<keyword evidence="1" id="KW-0472">Membrane</keyword>
<keyword evidence="1" id="KW-1133">Transmembrane helix</keyword>
<evidence type="ECO:0000256" key="1">
    <source>
        <dbReference type="SAM" id="Phobius"/>
    </source>
</evidence>
<accession>A0A1G9Z9H6</accession>
<evidence type="ECO:0000313" key="2">
    <source>
        <dbReference type="EMBL" id="SDN17073.1"/>
    </source>
</evidence>
<organism evidence="2 3">
    <name type="scientific">Lachnospira pectinoschiza</name>
    <dbReference type="NCBI Taxonomy" id="28052"/>
    <lineage>
        <taxon>Bacteria</taxon>
        <taxon>Bacillati</taxon>
        <taxon>Bacillota</taxon>
        <taxon>Clostridia</taxon>
        <taxon>Lachnospirales</taxon>
        <taxon>Lachnospiraceae</taxon>
        <taxon>Lachnospira</taxon>
    </lineage>
</organism>
<evidence type="ECO:0000313" key="3">
    <source>
        <dbReference type="Proteomes" id="UP000187651"/>
    </source>
</evidence>
<dbReference type="Pfam" id="PF07963">
    <property type="entry name" value="N_methyl"/>
    <property type="match status" value="1"/>
</dbReference>
<proteinExistence type="predicted"/>
<dbReference type="Proteomes" id="UP000187651">
    <property type="component" value="Unassembled WGS sequence"/>
</dbReference>
<keyword evidence="3" id="KW-1185">Reference proteome</keyword>
<dbReference type="OrthoDB" id="417852at186801"/>
<gene>
    <name evidence="2" type="ORF">SAMN05216544_2056</name>
</gene>
<dbReference type="RefSeq" id="WP_074522065.1">
    <property type="nucleotide sequence ID" value="NZ_FNHZ01000007.1"/>
</dbReference>
<dbReference type="InterPro" id="IPR012902">
    <property type="entry name" value="N_methyl_site"/>
</dbReference>
<name>A0A1G9Z9H6_9FIRM</name>
<protein>
    <submittedName>
        <fullName evidence="2">Prepilin-type N-terminal cleavage/methylation domain-containing protein</fullName>
    </submittedName>
</protein>